<evidence type="ECO:0000256" key="10">
    <source>
        <dbReference type="ARBA" id="ARBA00048543"/>
    </source>
</evidence>
<feature type="binding site" evidence="12">
    <location>
        <position position="224"/>
    </location>
    <ligand>
        <name>NADPH</name>
        <dbReference type="ChEBI" id="CHEBI:57783"/>
    </ligand>
</feature>
<dbReference type="AlphaFoldDB" id="F0F0B0"/>
<evidence type="ECO:0000256" key="11">
    <source>
        <dbReference type="ARBA" id="ARBA00071224"/>
    </source>
</evidence>
<feature type="binding site" evidence="12">
    <location>
        <position position="25"/>
    </location>
    <ligand>
        <name>NADPH</name>
        <dbReference type="ChEBI" id="CHEBI:57783"/>
    </ligand>
</feature>
<keyword evidence="6 12" id="KW-0521">NADP</keyword>
<dbReference type="InterPro" id="IPR003821">
    <property type="entry name" value="DXP_reductoisomerase"/>
</dbReference>
<dbReference type="HOGENOM" id="CLU_035714_4_0_4"/>
<feature type="binding site" evidence="12">
    <location>
        <position position="27"/>
    </location>
    <ligand>
        <name>NADPH</name>
        <dbReference type="ChEBI" id="CHEBI:57783"/>
    </ligand>
</feature>
<comment type="caution">
    <text evidence="16">The sequence shown here is derived from an EMBL/GenBank/DDBJ whole genome shotgun (WGS) entry which is preliminary data.</text>
</comment>
<keyword evidence="12" id="KW-0460">Magnesium</keyword>
<dbReference type="Gene3D" id="1.10.1740.10">
    <property type="match status" value="1"/>
</dbReference>
<accession>F0F0B0</accession>
<feature type="domain" description="1-deoxy-D-xylulose 5-phosphate reductoisomerase N-terminal" evidence="13">
    <location>
        <begin position="18"/>
        <end position="146"/>
    </location>
</feature>
<feature type="binding site" evidence="12">
    <location>
        <position position="51"/>
    </location>
    <ligand>
        <name>NADPH</name>
        <dbReference type="ChEBI" id="CHEBI:57783"/>
    </ligand>
</feature>
<feature type="domain" description="DXP reductoisomerase C-terminal" evidence="15">
    <location>
        <begin position="280"/>
        <end position="396"/>
    </location>
</feature>
<comment type="similarity">
    <text evidence="3 12">Belongs to the DXR family.</text>
</comment>
<dbReference type="InterPro" id="IPR013512">
    <property type="entry name" value="DXP_reductoisomerase_N"/>
</dbReference>
<comment type="cofactor">
    <cofactor evidence="12">
        <name>Mg(2+)</name>
        <dbReference type="ChEBI" id="CHEBI:18420"/>
    </cofactor>
    <cofactor evidence="12">
        <name>Mn(2+)</name>
        <dbReference type="ChEBI" id="CHEBI:29035"/>
    </cofactor>
</comment>
<dbReference type="STRING" id="888741.HMPREF9098_1544"/>
<protein>
    <recommendedName>
        <fullName evidence="11 12">1-deoxy-D-xylulose 5-phosphate reductoisomerase</fullName>
        <shortName evidence="12">DXP reductoisomerase</shortName>
        <ecNumber evidence="4 12">1.1.1.267</ecNumber>
    </recommendedName>
    <alternativeName>
        <fullName evidence="12">1-deoxyxylulose-5-phosphate reductoisomerase</fullName>
    </alternativeName>
    <alternativeName>
        <fullName evidence="12">2-C-methyl-D-erythritol 4-phosphate synthase</fullName>
    </alternativeName>
</protein>
<proteinExistence type="inferred from homology"/>
<evidence type="ECO:0000259" key="15">
    <source>
        <dbReference type="Pfam" id="PF13288"/>
    </source>
</evidence>
<dbReference type="PANTHER" id="PTHR30525:SF0">
    <property type="entry name" value="1-DEOXY-D-XYLULOSE 5-PHOSPHATE REDUCTOISOMERASE, CHLOROPLASTIC"/>
    <property type="match status" value="1"/>
</dbReference>
<dbReference type="SUPFAM" id="SSF51735">
    <property type="entry name" value="NAD(P)-binding Rossmann-fold domains"/>
    <property type="match status" value="1"/>
</dbReference>
<feature type="binding site" evidence="12">
    <location>
        <position position="140"/>
    </location>
    <ligand>
        <name>NADPH</name>
        <dbReference type="ChEBI" id="CHEBI:57783"/>
    </ligand>
</feature>
<dbReference type="EMBL" id="AEWV01000024">
    <property type="protein sequence ID" value="EGC17031.1"/>
    <property type="molecule type" value="Genomic_DNA"/>
</dbReference>
<feature type="binding site" evidence="12">
    <location>
        <position position="240"/>
    </location>
    <ligand>
        <name>1-deoxy-D-xylulose 5-phosphate</name>
        <dbReference type="ChEBI" id="CHEBI:57792"/>
    </ligand>
</feature>
<evidence type="ECO:0000256" key="3">
    <source>
        <dbReference type="ARBA" id="ARBA00006825"/>
    </source>
</evidence>
<evidence type="ECO:0000256" key="5">
    <source>
        <dbReference type="ARBA" id="ARBA00022723"/>
    </source>
</evidence>
<organism evidence="16 17">
    <name type="scientific">Kingella denitrificans ATCC 33394</name>
    <dbReference type="NCBI Taxonomy" id="888741"/>
    <lineage>
        <taxon>Bacteria</taxon>
        <taxon>Pseudomonadati</taxon>
        <taxon>Pseudomonadota</taxon>
        <taxon>Betaproteobacteria</taxon>
        <taxon>Neisseriales</taxon>
        <taxon>Neisseriaceae</taxon>
        <taxon>Kingella</taxon>
    </lineage>
</organism>
<comment type="function">
    <text evidence="12">Catalyzes the NADPH-dependent rearrangement and reduction of 1-deoxy-D-xylulose-5-phosphate (DXP) to 2-C-methyl-D-erythritol 4-phosphate (MEP).</text>
</comment>
<feature type="binding site" evidence="12">
    <location>
        <position position="24"/>
    </location>
    <ligand>
        <name>NADPH</name>
        <dbReference type="ChEBI" id="CHEBI:57783"/>
    </ligand>
</feature>
<dbReference type="GO" id="GO:0016853">
    <property type="term" value="F:isomerase activity"/>
    <property type="evidence" value="ECO:0007669"/>
    <property type="project" value="UniProtKB-KW"/>
</dbReference>
<evidence type="ECO:0000256" key="8">
    <source>
        <dbReference type="ARBA" id="ARBA00023211"/>
    </source>
</evidence>
<dbReference type="GO" id="GO:0030604">
    <property type="term" value="F:1-deoxy-D-xylulose-5-phosphate reductoisomerase activity"/>
    <property type="evidence" value="ECO:0007669"/>
    <property type="project" value="UniProtKB-UniRule"/>
</dbReference>
<dbReference type="PANTHER" id="PTHR30525">
    <property type="entry name" value="1-DEOXY-D-XYLULOSE 5-PHOSPHATE REDUCTOISOMERASE"/>
    <property type="match status" value="1"/>
</dbReference>
<dbReference type="HAMAP" id="MF_00183">
    <property type="entry name" value="DXP_reductoisom"/>
    <property type="match status" value="1"/>
</dbReference>
<gene>
    <name evidence="12 16" type="primary">dxr</name>
    <name evidence="16" type="ORF">HMPREF9098_1544</name>
</gene>
<feature type="domain" description="1-deoxy-D-xylulose 5-phosphate reductoisomerase C-terminal" evidence="14">
    <location>
        <begin position="160"/>
        <end position="248"/>
    </location>
</feature>
<sequence>MPLNISHPFQRNTIMQTLTILGSTGSIGVSTLDVVARHPDRFEIYALAGHRQIDKLAQQCAQHQPKIAIVANKDLALKLQLLIQHTSPDTQILYGEQALIDAATAPEVTGVMCAIVGAAGLPSALAAARHGKTIYLANKETLVVAGSLFMETVRKYGARVLPIDSEHNAIFQVLPQPYSGNLAKHGIQSIILTASGGPFLHTDIQQFPHITSEQAVKHPNWSMGKKISVDSATMMNKGLELIEAHWLFNCPPAQLEVVIHPQSVIHSMVRYADGSVLAQMGNPDMRTPIAYCLGLPERIESGVGALDFSQLNALTFSTPEKERYPCLYLAYQAMKDGGSSPCVLNAANEIAVAAFLQQHIRFTDIANVVRHCLEKHSQSSLHSIEQLWHIDQQTREQAQQYIQSIA</sequence>
<dbReference type="PIRSF" id="PIRSF006205">
    <property type="entry name" value="Dxp_reductismrs"/>
    <property type="match status" value="1"/>
</dbReference>
<keyword evidence="8 12" id="KW-0464">Manganese</keyword>
<keyword evidence="17" id="KW-1185">Reference proteome</keyword>
<keyword evidence="16" id="KW-0413">Isomerase</keyword>
<comment type="catalytic activity">
    <reaction evidence="10">
        <text>2-C-methyl-D-erythritol 4-phosphate + NADP(+) = 1-deoxy-D-xylulose 5-phosphate + NADPH + H(+)</text>
        <dbReference type="Rhea" id="RHEA:13717"/>
        <dbReference type="ChEBI" id="CHEBI:15378"/>
        <dbReference type="ChEBI" id="CHEBI:57783"/>
        <dbReference type="ChEBI" id="CHEBI:57792"/>
        <dbReference type="ChEBI" id="CHEBI:58262"/>
        <dbReference type="ChEBI" id="CHEBI:58349"/>
        <dbReference type="EC" id="1.1.1.267"/>
    </reaction>
    <physiologicalReaction direction="right-to-left" evidence="10">
        <dbReference type="Rhea" id="RHEA:13719"/>
    </physiologicalReaction>
</comment>
<dbReference type="InterPro" id="IPR013644">
    <property type="entry name" value="DXP_reductoisomerase_C"/>
</dbReference>
<evidence type="ECO:0000256" key="4">
    <source>
        <dbReference type="ARBA" id="ARBA00012366"/>
    </source>
</evidence>
<comment type="cofactor">
    <cofactor evidence="1">
        <name>Co(2+)</name>
        <dbReference type="ChEBI" id="CHEBI:48828"/>
    </cofactor>
</comment>
<feature type="binding site" evidence="12">
    <location>
        <position position="138"/>
    </location>
    <ligand>
        <name>NADPH</name>
        <dbReference type="ChEBI" id="CHEBI:57783"/>
    </ligand>
</feature>
<evidence type="ECO:0000313" key="16">
    <source>
        <dbReference type="EMBL" id="EGC17031.1"/>
    </source>
</evidence>
<feature type="binding site" evidence="12">
    <location>
        <position position="240"/>
    </location>
    <ligand>
        <name>Mn(2+)</name>
        <dbReference type="ChEBI" id="CHEBI:29035"/>
    </ligand>
</feature>
<name>F0F0B0_9NEIS</name>
<dbReference type="Proteomes" id="UP000004088">
    <property type="component" value="Unassembled WGS sequence"/>
</dbReference>
<comment type="pathway">
    <text evidence="2 12">Isoprenoid biosynthesis; isopentenyl diphosphate biosynthesis via DXP pathway; isopentenyl diphosphate from 1-deoxy-D-xylulose 5-phosphate: step 1/6.</text>
</comment>
<evidence type="ECO:0000313" key="17">
    <source>
        <dbReference type="Proteomes" id="UP000004088"/>
    </source>
</evidence>
<dbReference type="FunFam" id="3.40.50.720:FF:000045">
    <property type="entry name" value="1-deoxy-D-xylulose 5-phosphate reductoisomerase"/>
    <property type="match status" value="1"/>
</dbReference>
<keyword evidence="5 12" id="KW-0479">Metal-binding</keyword>
<dbReference type="Pfam" id="PF02670">
    <property type="entry name" value="DXP_reductoisom"/>
    <property type="match status" value="1"/>
</dbReference>
<dbReference type="InterPro" id="IPR036169">
    <property type="entry name" value="DXPR_C_sf"/>
</dbReference>
<comment type="caution">
    <text evidence="12">Lacks conserved residue(s) required for the propagation of feature annotation.</text>
</comment>
<keyword evidence="9 12" id="KW-0414">Isoprene biosynthesis</keyword>
<feature type="binding site" evidence="12">
    <location>
        <position position="164"/>
    </location>
    <ligand>
        <name>Mn(2+)</name>
        <dbReference type="ChEBI" id="CHEBI:29035"/>
    </ligand>
</feature>
<dbReference type="Gene3D" id="3.40.50.720">
    <property type="entry name" value="NAD(P)-binding Rossmann-like Domain"/>
    <property type="match status" value="1"/>
</dbReference>
<reference evidence="16 17" key="1">
    <citation type="submission" date="2011-01" db="EMBL/GenBank/DDBJ databases">
        <authorList>
            <person name="Muzny D."/>
            <person name="Qin X."/>
            <person name="Deng J."/>
            <person name="Jiang H."/>
            <person name="Liu Y."/>
            <person name="Qu J."/>
            <person name="Song X.-Z."/>
            <person name="Zhang L."/>
            <person name="Thornton R."/>
            <person name="Coyle M."/>
            <person name="Francisco L."/>
            <person name="Jackson L."/>
            <person name="Javaid M."/>
            <person name="Korchina V."/>
            <person name="Kovar C."/>
            <person name="Mata R."/>
            <person name="Mathew T."/>
            <person name="Ngo R."/>
            <person name="Nguyen L."/>
            <person name="Nguyen N."/>
            <person name="Okwuonu G."/>
            <person name="Ongeri F."/>
            <person name="Pham C."/>
            <person name="Simmons D."/>
            <person name="Wilczek-Boney K."/>
            <person name="Hale W."/>
            <person name="Jakkamsetti A."/>
            <person name="Pham P."/>
            <person name="Ruth R."/>
            <person name="San Lucas F."/>
            <person name="Warren J."/>
            <person name="Zhang J."/>
            <person name="Zhao Z."/>
            <person name="Zhou C."/>
            <person name="Zhu D."/>
            <person name="Lee S."/>
            <person name="Bess C."/>
            <person name="Blankenburg K."/>
            <person name="Forbes L."/>
            <person name="Fu Q."/>
            <person name="Gubbala S."/>
            <person name="Hirani K."/>
            <person name="Jayaseelan J.C."/>
            <person name="Lara F."/>
            <person name="Munidasa M."/>
            <person name="Palculict T."/>
            <person name="Patil S."/>
            <person name="Pu L.-L."/>
            <person name="Saada N."/>
            <person name="Tang L."/>
            <person name="Weissenberger G."/>
            <person name="Zhu Y."/>
            <person name="Hemphill L."/>
            <person name="Shang Y."/>
            <person name="Youmans B."/>
            <person name="Ayvaz T."/>
            <person name="Ross M."/>
            <person name="Santibanez J."/>
            <person name="Aqrawi P."/>
            <person name="Gross S."/>
            <person name="Joshi V."/>
            <person name="Fowler G."/>
            <person name="Nazareth L."/>
            <person name="Reid J."/>
            <person name="Worley K."/>
            <person name="Petrosino J."/>
            <person name="Highlander S."/>
            <person name="Gibbs R."/>
        </authorList>
    </citation>
    <scope>NUCLEOTIDE SEQUENCE [LARGE SCALE GENOMIC DNA]</scope>
    <source>
        <strain evidence="16 17">ATCC 33394</strain>
    </source>
</reference>
<evidence type="ECO:0000256" key="2">
    <source>
        <dbReference type="ARBA" id="ARBA00005094"/>
    </source>
</evidence>
<evidence type="ECO:0000256" key="9">
    <source>
        <dbReference type="ARBA" id="ARBA00023229"/>
    </source>
</evidence>
<evidence type="ECO:0000256" key="12">
    <source>
        <dbReference type="HAMAP-Rule" id="MF_00183"/>
    </source>
</evidence>
<feature type="binding site" evidence="12">
    <location>
        <position position="195"/>
    </location>
    <ligand>
        <name>1-deoxy-D-xylulose 5-phosphate</name>
        <dbReference type="ChEBI" id="CHEBI:57792"/>
    </ligand>
</feature>
<dbReference type="NCBIfam" id="NF003938">
    <property type="entry name" value="PRK05447.1-1"/>
    <property type="match status" value="1"/>
</dbReference>
<dbReference type="InterPro" id="IPR026877">
    <property type="entry name" value="DXPR_C"/>
</dbReference>
<dbReference type="Pfam" id="PF08436">
    <property type="entry name" value="DXP_redisom_C"/>
    <property type="match status" value="1"/>
</dbReference>
<evidence type="ECO:0000259" key="13">
    <source>
        <dbReference type="Pfam" id="PF02670"/>
    </source>
</evidence>
<dbReference type="FunFam" id="1.10.1740.10:FF:000004">
    <property type="entry name" value="1-deoxy-D-xylulose 5-phosphate reductoisomerase"/>
    <property type="match status" value="1"/>
</dbReference>
<dbReference type="GO" id="GO:0051484">
    <property type="term" value="P:isopentenyl diphosphate biosynthetic process, methylerythritol 4-phosphate pathway involved in terpenoid biosynthetic process"/>
    <property type="evidence" value="ECO:0007669"/>
    <property type="project" value="UniProtKB-ARBA"/>
</dbReference>
<dbReference type="UniPathway" id="UPA00056">
    <property type="reaction ID" value="UER00092"/>
</dbReference>
<dbReference type="SUPFAM" id="SSF69055">
    <property type="entry name" value="1-deoxy-D-xylulose-5-phosphate reductoisomerase, C-terminal domain"/>
    <property type="match status" value="1"/>
</dbReference>
<evidence type="ECO:0000256" key="1">
    <source>
        <dbReference type="ARBA" id="ARBA00001941"/>
    </source>
</evidence>
<dbReference type="NCBIfam" id="NF009114">
    <property type="entry name" value="PRK12464.1"/>
    <property type="match status" value="1"/>
</dbReference>
<feature type="binding site" evidence="12">
    <location>
        <position position="218"/>
    </location>
    <ligand>
        <name>1-deoxy-D-xylulose 5-phosphate</name>
        <dbReference type="ChEBI" id="CHEBI:57792"/>
    </ligand>
</feature>
<dbReference type="SUPFAM" id="SSF55347">
    <property type="entry name" value="Glyceraldehyde-3-phosphate dehydrogenase-like, C-terminal domain"/>
    <property type="match status" value="1"/>
</dbReference>
<feature type="binding site" evidence="12">
    <location>
        <position position="236"/>
    </location>
    <ligand>
        <name>1-deoxy-D-xylulose 5-phosphate</name>
        <dbReference type="ChEBI" id="CHEBI:57792"/>
    </ligand>
</feature>
<dbReference type="Pfam" id="PF13288">
    <property type="entry name" value="DXPR_C"/>
    <property type="match status" value="1"/>
</dbReference>
<dbReference type="InterPro" id="IPR036291">
    <property type="entry name" value="NAD(P)-bd_dom_sf"/>
</dbReference>
<feature type="binding site" evidence="12">
    <location>
        <position position="231"/>
    </location>
    <ligand>
        <name>1-deoxy-D-xylulose 5-phosphate</name>
        <dbReference type="ChEBI" id="CHEBI:57792"/>
    </ligand>
</feature>
<evidence type="ECO:0000256" key="6">
    <source>
        <dbReference type="ARBA" id="ARBA00022857"/>
    </source>
</evidence>
<feature type="binding site" evidence="12">
    <location>
        <position position="166"/>
    </location>
    <ligand>
        <name>1-deoxy-D-xylulose 5-phosphate</name>
        <dbReference type="ChEBI" id="CHEBI:57792"/>
    </ligand>
</feature>
<dbReference type="GO" id="GO:0070402">
    <property type="term" value="F:NADPH binding"/>
    <property type="evidence" value="ECO:0007669"/>
    <property type="project" value="InterPro"/>
</dbReference>
<dbReference type="NCBIfam" id="TIGR00243">
    <property type="entry name" value="Dxr"/>
    <property type="match status" value="1"/>
</dbReference>
<feature type="binding site" evidence="12">
    <location>
        <position position="165"/>
    </location>
    <ligand>
        <name>1-deoxy-D-xylulose 5-phosphate</name>
        <dbReference type="ChEBI" id="CHEBI:57792"/>
    </ligand>
</feature>
<feature type="binding site" evidence="12">
    <location>
        <position position="26"/>
    </location>
    <ligand>
        <name>NADPH</name>
        <dbReference type="ChEBI" id="CHEBI:57783"/>
    </ligand>
</feature>
<dbReference type="EC" id="1.1.1.267" evidence="4 12"/>
<feature type="binding site" evidence="12">
    <location>
        <position position="237"/>
    </location>
    <ligand>
        <name>1-deoxy-D-xylulose 5-phosphate</name>
        <dbReference type="ChEBI" id="CHEBI:57792"/>
    </ligand>
</feature>
<evidence type="ECO:0000259" key="14">
    <source>
        <dbReference type="Pfam" id="PF08436"/>
    </source>
</evidence>
<dbReference type="GO" id="GO:0030145">
    <property type="term" value="F:manganese ion binding"/>
    <property type="evidence" value="ECO:0007669"/>
    <property type="project" value="TreeGrafter"/>
</dbReference>
<keyword evidence="7 12" id="KW-0560">Oxidoreductase</keyword>
<feature type="binding site" evidence="12">
    <location>
        <position position="139"/>
    </location>
    <ligand>
        <name>1-deoxy-D-xylulose 5-phosphate</name>
        <dbReference type="ChEBI" id="CHEBI:57792"/>
    </ligand>
</feature>
<feature type="binding site" evidence="12">
    <location>
        <position position="166"/>
    </location>
    <ligand>
        <name>Mn(2+)</name>
        <dbReference type="ChEBI" id="CHEBI:29035"/>
    </ligand>
</feature>
<evidence type="ECO:0000256" key="7">
    <source>
        <dbReference type="ARBA" id="ARBA00023002"/>
    </source>
</evidence>